<feature type="compositionally biased region" description="Basic and acidic residues" evidence="1">
    <location>
        <begin position="454"/>
        <end position="470"/>
    </location>
</feature>
<gene>
    <name evidence="3" type="ORF">JRO89_XS13G0256000</name>
</gene>
<feature type="compositionally biased region" description="Polar residues" evidence="1">
    <location>
        <begin position="494"/>
        <end position="508"/>
    </location>
</feature>
<dbReference type="Pfam" id="PF07839">
    <property type="entry name" value="CaM_binding"/>
    <property type="match status" value="1"/>
</dbReference>
<dbReference type="PANTHER" id="PTHR33349">
    <property type="entry name" value="EMB|CAB62594.1"/>
    <property type="match status" value="1"/>
</dbReference>
<dbReference type="Proteomes" id="UP000827721">
    <property type="component" value="Unassembled WGS sequence"/>
</dbReference>
<feature type="compositionally biased region" description="Polar residues" evidence="1">
    <location>
        <begin position="595"/>
        <end position="604"/>
    </location>
</feature>
<organism evidence="3 4">
    <name type="scientific">Xanthoceras sorbifolium</name>
    <dbReference type="NCBI Taxonomy" id="99658"/>
    <lineage>
        <taxon>Eukaryota</taxon>
        <taxon>Viridiplantae</taxon>
        <taxon>Streptophyta</taxon>
        <taxon>Embryophyta</taxon>
        <taxon>Tracheophyta</taxon>
        <taxon>Spermatophyta</taxon>
        <taxon>Magnoliopsida</taxon>
        <taxon>eudicotyledons</taxon>
        <taxon>Gunneridae</taxon>
        <taxon>Pentapetalae</taxon>
        <taxon>rosids</taxon>
        <taxon>malvids</taxon>
        <taxon>Sapindales</taxon>
        <taxon>Sapindaceae</taxon>
        <taxon>Xanthoceroideae</taxon>
        <taxon>Xanthoceras</taxon>
    </lineage>
</organism>
<protein>
    <recommendedName>
        <fullName evidence="2">Calmodulin-binding domain-containing protein</fullName>
    </recommendedName>
</protein>
<name>A0ABQ8H9Y9_9ROSI</name>
<evidence type="ECO:0000259" key="2">
    <source>
        <dbReference type="SMART" id="SM01054"/>
    </source>
</evidence>
<evidence type="ECO:0000256" key="1">
    <source>
        <dbReference type="SAM" id="MobiDB-lite"/>
    </source>
</evidence>
<dbReference type="InterPro" id="IPR012417">
    <property type="entry name" value="CaM-bd_dom_pln"/>
</dbReference>
<dbReference type="EMBL" id="JAFEMO010000013">
    <property type="protein sequence ID" value="KAH7550721.1"/>
    <property type="molecule type" value="Genomic_DNA"/>
</dbReference>
<feature type="region of interest" description="Disordered" evidence="1">
    <location>
        <begin position="621"/>
        <end position="694"/>
    </location>
</feature>
<evidence type="ECO:0000313" key="4">
    <source>
        <dbReference type="Proteomes" id="UP000827721"/>
    </source>
</evidence>
<evidence type="ECO:0000313" key="3">
    <source>
        <dbReference type="EMBL" id="KAH7550721.1"/>
    </source>
</evidence>
<sequence>MTTEKTEYWYIPETVQLKDNHKRRYSTGKIGYVDGGVNIVSRYLRPSMGSCHDFCKYGVEHALEIKARGPMPMLKRIMATQSESQEVEKTVTSAERAKKLTVNIKPSPGSHTQSQKLDDPVVKEQVSLPLKRSNDPIEREVSSLAKEEDVSTDIKVIDVSVEDASDLIDKETCSSSQVLTPFKEEDATDPFIDKQFSSLSNKEASSSSQGLPSIKEVDVYMKHSNEPIDKEVDISMKYASDLINQEVSSLAYEEDILSTQVLIPTKEEDVLTEHGSDPFNREVFLSSTDKEAMKHANEPIDKEVSSLTNKEAISSKQVSTPLEVDVLMKHASDPINKQVSSSANKDANSSRLGLTSIKEVDVYMKHANRVDSSLAKKEAILPRQVSTPLKEVDVFMKHLGGPKLKKPMKSNVSRTVAMQKCSNNQGDRKVRKSKQMEELQMNSPGVSTVKRKSEKTSNEMRSSIRAERRVSVPPAVSLSTKHSVKRPSSRNVEKSSNLNGVSHLSNQKTIKKPKHERCNRRDVPEKTLPAVELKSERKTLRPVKNNICTTDLSSSSSSFLGNRSLKRANHGIRTAELPLSSVKRNLRRTQAKVHTPQSPQSWSPSLKKKVVRSIQLGTYVAGPTSSSLASSSAKNGVSSDDNEMETENGILYLKKENNSRSRNNGTLSSKDKSDPGKKLTFRRGKVVQLEQEDNTPRRLNFKQRLPVGNQNIEGDASRELTFAKKEEGDASRVLLTVAKKEADSKEVSVTKPESKKVVLRCRDVKGERNSLSLCNNVIEETVSKLVKTRTSKVKALVGAFESLISYQDTKPTLVTAGAS</sequence>
<feature type="compositionally biased region" description="Low complexity" evidence="1">
    <location>
        <begin position="625"/>
        <end position="639"/>
    </location>
</feature>
<feature type="compositionally biased region" description="Basic residues" evidence="1">
    <location>
        <begin position="509"/>
        <end position="518"/>
    </location>
</feature>
<feature type="domain" description="Calmodulin-binding" evidence="2">
    <location>
        <begin position="675"/>
        <end position="805"/>
    </location>
</feature>
<accession>A0ABQ8H9Y9</accession>
<keyword evidence="4" id="KW-1185">Reference proteome</keyword>
<feature type="region of interest" description="Disordered" evidence="1">
    <location>
        <begin position="422"/>
        <end position="521"/>
    </location>
</feature>
<feature type="region of interest" description="Disordered" evidence="1">
    <location>
        <begin position="588"/>
        <end position="607"/>
    </location>
</feature>
<comment type="caution">
    <text evidence="3">The sequence shown here is derived from an EMBL/GenBank/DDBJ whole genome shotgun (WGS) entry which is preliminary data.</text>
</comment>
<dbReference type="PANTHER" id="PTHR33349:SF41">
    <property type="entry name" value="EMB|CAB62594.1"/>
    <property type="match status" value="1"/>
</dbReference>
<proteinExistence type="predicted"/>
<dbReference type="SMART" id="SM01054">
    <property type="entry name" value="CaM_binding"/>
    <property type="match status" value="1"/>
</dbReference>
<reference evidence="3 4" key="1">
    <citation type="submission" date="2021-02" db="EMBL/GenBank/DDBJ databases">
        <title>Plant Genome Project.</title>
        <authorList>
            <person name="Zhang R.-G."/>
        </authorList>
    </citation>
    <scope>NUCLEOTIDE SEQUENCE [LARGE SCALE GENOMIC DNA]</scope>
    <source>
        <tissue evidence="3">Leaves</tissue>
    </source>
</reference>